<comment type="caution">
    <text evidence="1">The sequence shown here is derived from an EMBL/GenBank/DDBJ whole genome shotgun (WGS) entry which is preliminary data.</text>
</comment>
<evidence type="ECO:0000313" key="1">
    <source>
        <dbReference type="EMBL" id="RIJ11982.1"/>
    </source>
</evidence>
<sequence>MPRPALLAVVVVNYGSADLVRENVMPLVERLDDALLVVVDNRTTDAERERVRELAAHPSTRVHGVYPDGNTGFGTGMNIGVAAARAAGAREFLLLNPDATIEPDQLAVLRGVVAADPLTLAAPTILRPDGSTWFRGSDLYLADGRIRGAARRAQHPDQATEPWLTGACLLVTDELWARVGGFSDDYFLYWEDVDLSRKVVEAGGSLRVVEGAVAVHAEGGTQSAGHEAAGQAKSGTYYYHNIRNRLLYGARHLDAATLRRWRLLTPVIAYEVLLQGGRRQFAHPVAPVTAAVRGIVDGYRVSGGWRTVPSPAPTT</sequence>
<dbReference type="SUPFAM" id="SSF53448">
    <property type="entry name" value="Nucleotide-diphospho-sugar transferases"/>
    <property type="match status" value="1"/>
</dbReference>
<dbReference type="PANTHER" id="PTHR43179:SF7">
    <property type="entry name" value="RHAMNOSYLTRANSFERASE WBBL"/>
    <property type="match status" value="1"/>
</dbReference>
<dbReference type="PANTHER" id="PTHR43179">
    <property type="entry name" value="RHAMNOSYLTRANSFERASE WBBL"/>
    <property type="match status" value="1"/>
</dbReference>
<dbReference type="InterPro" id="IPR029044">
    <property type="entry name" value="Nucleotide-diphossugar_trans"/>
</dbReference>
<dbReference type="AlphaFoldDB" id="A0A399Q2I5"/>
<dbReference type="GO" id="GO:0016740">
    <property type="term" value="F:transferase activity"/>
    <property type="evidence" value="ECO:0007669"/>
    <property type="project" value="UniProtKB-KW"/>
</dbReference>
<reference evidence="1 2" key="1">
    <citation type="submission" date="2018-08" db="EMBL/GenBank/DDBJ databases">
        <title>Genome Sequence of Clavibacter michiganensis Subspecies type strains, and the Atypical Peach-Colored Strains Isolated from Tomato.</title>
        <authorList>
            <person name="Osdaghi E."/>
            <person name="Portier P."/>
            <person name="Briand M."/>
            <person name="Jacques M.-A."/>
        </authorList>
    </citation>
    <scope>NUCLEOTIDE SEQUENCE [LARGE SCALE GENOMIC DNA]</scope>
    <source>
        <strain evidence="1 2">CFBP 7577</strain>
    </source>
</reference>
<keyword evidence="1" id="KW-0808">Transferase</keyword>
<organism evidence="1 2">
    <name type="scientific">Clavibacter nebraskensis</name>
    <dbReference type="NCBI Taxonomy" id="31963"/>
    <lineage>
        <taxon>Bacteria</taxon>
        <taxon>Bacillati</taxon>
        <taxon>Actinomycetota</taxon>
        <taxon>Actinomycetes</taxon>
        <taxon>Micrococcales</taxon>
        <taxon>Microbacteriaceae</taxon>
        <taxon>Clavibacter</taxon>
    </lineage>
</organism>
<accession>A0A399Q2I5</accession>
<dbReference type="Proteomes" id="UP000265361">
    <property type="component" value="Unassembled WGS sequence"/>
</dbReference>
<evidence type="ECO:0000313" key="2">
    <source>
        <dbReference type="Proteomes" id="UP000265361"/>
    </source>
</evidence>
<dbReference type="Pfam" id="PF13641">
    <property type="entry name" value="Glyco_tranf_2_3"/>
    <property type="match status" value="1"/>
</dbReference>
<name>A0A399Q2I5_9MICO</name>
<feature type="non-terminal residue" evidence="1">
    <location>
        <position position="315"/>
    </location>
</feature>
<dbReference type="EMBL" id="QWED01000223">
    <property type="protein sequence ID" value="RIJ11982.1"/>
    <property type="molecule type" value="Genomic_DNA"/>
</dbReference>
<dbReference type="Gene3D" id="3.90.550.10">
    <property type="entry name" value="Spore Coat Polysaccharide Biosynthesis Protein SpsA, Chain A"/>
    <property type="match status" value="1"/>
</dbReference>
<proteinExistence type="predicted"/>
<gene>
    <name evidence="1" type="ORF">DZF97_08430</name>
</gene>
<protein>
    <submittedName>
        <fullName evidence="1">Glycosyltransferase family 2 protein</fullName>
    </submittedName>
</protein>